<evidence type="ECO:0000313" key="1">
    <source>
        <dbReference type="EMBL" id="GBM27429.1"/>
    </source>
</evidence>
<name>A0A4Y2EGQ5_ARAVE</name>
<accession>A0A4Y2EGQ5</accession>
<dbReference type="EMBL" id="BGPR01000585">
    <property type="protein sequence ID" value="GBM27429.1"/>
    <property type="molecule type" value="Genomic_DNA"/>
</dbReference>
<comment type="caution">
    <text evidence="1">The sequence shown here is derived from an EMBL/GenBank/DDBJ whole genome shotgun (WGS) entry which is preliminary data.</text>
</comment>
<proteinExistence type="predicted"/>
<evidence type="ECO:0008006" key="3">
    <source>
        <dbReference type="Google" id="ProtNLM"/>
    </source>
</evidence>
<dbReference type="Proteomes" id="UP000499080">
    <property type="component" value="Unassembled WGS sequence"/>
</dbReference>
<protein>
    <recommendedName>
        <fullName evidence="3">DUF4817 domain-containing protein</fullName>
    </recommendedName>
</protein>
<sequence length="142" mass="16594">MNIETIRFTPQTDLINALYKVSQNSTYKLGGEVENIIKNHNHTGKHGWKYIGGAVCDLQSRQVRVPHCRLQANAVNINRFTNAELTNFYFLYGLTNGNGYAAERLYKERFPTRPIQNHQKFPHVHQNLYEHESFRGYQMFGF</sequence>
<organism evidence="1 2">
    <name type="scientific">Araneus ventricosus</name>
    <name type="common">Orbweaver spider</name>
    <name type="synonym">Epeira ventricosa</name>
    <dbReference type="NCBI Taxonomy" id="182803"/>
    <lineage>
        <taxon>Eukaryota</taxon>
        <taxon>Metazoa</taxon>
        <taxon>Ecdysozoa</taxon>
        <taxon>Arthropoda</taxon>
        <taxon>Chelicerata</taxon>
        <taxon>Arachnida</taxon>
        <taxon>Araneae</taxon>
        <taxon>Araneomorphae</taxon>
        <taxon>Entelegynae</taxon>
        <taxon>Araneoidea</taxon>
        <taxon>Araneidae</taxon>
        <taxon>Araneus</taxon>
    </lineage>
</organism>
<evidence type="ECO:0000313" key="2">
    <source>
        <dbReference type="Proteomes" id="UP000499080"/>
    </source>
</evidence>
<dbReference type="AlphaFoldDB" id="A0A4Y2EGQ5"/>
<dbReference type="OrthoDB" id="6472853at2759"/>
<gene>
    <name evidence="1" type="ORF">AVEN_59890_1</name>
</gene>
<reference evidence="1 2" key="1">
    <citation type="journal article" date="2019" name="Sci. Rep.">
        <title>Orb-weaving spider Araneus ventricosus genome elucidates the spidroin gene catalogue.</title>
        <authorList>
            <person name="Kono N."/>
            <person name="Nakamura H."/>
            <person name="Ohtoshi R."/>
            <person name="Moran D.A.P."/>
            <person name="Shinohara A."/>
            <person name="Yoshida Y."/>
            <person name="Fujiwara M."/>
            <person name="Mori M."/>
            <person name="Tomita M."/>
            <person name="Arakawa K."/>
        </authorList>
    </citation>
    <scope>NUCLEOTIDE SEQUENCE [LARGE SCALE GENOMIC DNA]</scope>
</reference>
<keyword evidence="2" id="KW-1185">Reference proteome</keyword>